<organism evidence="11">
    <name type="scientific">Anomala corpulenta</name>
    <dbReference type="NCBI Taxonomy" id="931571"/>
    <lineage>
        <taxon>Eukaryota</taxon>
        <taxon>Metazoa</taxon>
        <taxon>Ecdysozoa</taxon>
        <taxon>Arthropoda</taxon>
        <taxon>Hexapoda</taxon>
        <taxon>Insecta</taxon>
        <taxon>Pterygota</taxon>
        <taxon>Neoptera</taxon>
        <taxon>Endopterygota</taxon>
        <taxon>Coleoptera</taxon>
        <taxon>Polyphaga</taxon>
        <taxon>Scarabaeiformia</taxon>
        <taxon>Scarabaeidae</taxon>
        <taxon>Rutelinae</taxon>
        <taxon>Anomala</taxon>
    </lineage>
</organism>
<evidence type="ECO:0000256" key="3">
    <source>
        <dbReference type="ARBA" id="ARBA00022475"/>
    </source>
</evidence>
<reference evidence="11" key="1">
    <citation type="journal article" date="2015" name="PLoS ONE">
        <title>Chemosensory Gene Families in Adult Antennae of Anomala corpulenta Motschulsky (Coleoptera: Scarabaeidae: Rutelinae).</title>
        <authorList>
            <person name="Li X."/>
            <person name="Ju Q."/>
            <person name="Jie W."/>
            <person name="Li F."/>
            <person name="Jiang X."/>
            <person name="Hu J."/>
            <person name="Qu M."/>
        </authorList>
    </citation>
    <scope>NUCLEOTIDE SEQUENCE</scope>
</reference>
<keyword evidence="8" id="KW-0325">Glycoprotein</keyword>
<keyword evidence="4 9" id="KW-0812">Transmembrane</keyword>
<evidence type="ECO:0000256" key="4">
    <source>
        <dbReference type="ARBA" id="ARBA00022692"/>
    </source>
</evidence>
<feature type="transmembrane region" description="Helical" evidence="9">
    <location>
        <begin position="398"/>
        <end position="420"/>
    </location>
</feature>
<evidence type="ECO:0000256" key="1">
    <source>
        <dbReference type="ARBA" id="ARBA00004651"/>
    </source>
</evidence>
<dbReference type="AlphaFoldDB" id="A0A0E3Y709"/>
<evidence type="ECO:0000256" key="2">
    <source>
        <dbReference type="ARBA" id="ARBA00008685"/>
    </source>
</evidence>
<feature type="transmembrane region" description="Helical" evidence="9">
    <location>
        <begin position="585"/>
        <end position="608"/>
    </location>
</feature>
<dbReference type="SUPFAM" id="SSF53850">
    <property type="entry name" value="Periplasmic binding protein-like II"/>
    <property type="match status" value="1"/>
</dbReference>
<feature type="non-terminal residue" evidence="11">
    <location>
        <position position="620"/>
    </location>
</feature>
<dbReference type="Pfam" id="PF00060">
    <property type="entry name" value="Lig_chan"/>
    <property type="match status" value="1"/>
</dbReference>
<protein>
    <submittedName>
        <fullName evidence="11">Chemosensory ionotropic receptor 75q</fullName>
    </submittedName>
</protein>
<evidence type="ECO:0000259" key="10">
    <source>
        <dbReference type="Pfam" id="PF00060"/>
    </source>
</evidence>
<dbReference type="Gene3D" id="3.40.190.10">
    <property type="entry name" value="Periplasmic binding protein-like II"/>
    <property type="match status" value="2"/>
</dbReference>
<keyword evidence="7 11" id="KW-0675">Receptor</keyword>
<dbReference type="InterPro" id="IPR001320">
    <property type="entry name" value="Iontro_rcpt_C"/>
</dbReference>
<gene>
    <name evidence="11" type="primary">IR75q</name>
</gene>
<keyword evidence="6 9" id="KW-0472">Membrane</keyword>
<evidence type="ECO:0000256" key="5">
    <source>
        <dbReference type="ARBA" id="ARBA00022989"/>
    </source>
</evidence>
<name>A0A0E3Y709_9SCAR</name>
<dbReference type="GO" id="GO:0005886">
    <property type="term" value="C:plasma membrane"/>
    <property type="evidence" value="ECO:0007669"/>
    <property type="project" value="UniProtKB-SubCell"/>
</dbReference>
<sequence>FETMISWKYNTLLFTALCITVICSENMEFIEIFKDFLLMQKRPTKVFLYLCWPVKEKVLVARYLNKYSFSFQFNTQLKLPIFKKSTEQLFLLDIRCTQYLNLLYMANLNKLYQQPYRWFLIVNESITLPHFLEILVDSQLYIVQNASPAVYVISSLYKISKYSENFVENDVARWSRSLRFSYFHPVSAVRNRTNLLGMPMNISYVITNNDSLNHLWDYRDKHIDGVSKLNYILSHYIIDAINVSGYFIVRSTWGYKNVTTNLYDGLIGDLQSGLAEFAGTASFFTPDRLLIVDYIAPTTPTRAKFIFRAPPLSYVRNVFTQPFDKMVWYASFLLLAVISIIVYVIVKWEWSSSKFQNISTKQNVMKPKYVDVLLMELSAICQQGSETEPRSGAGQISVIVVFLTFMFLYTSYSANIVALLQSTSDSIQTVDDLLNSRIKLGVEDKPYSYYYFKIQTEKTRKAIYTQKVAPVGQKPNFMNVEEGIRRMKDEFFAFHVECASGYKIVADIFQESEKCGLREIEYWQIIDPWMAVKKNSSYKELVKVAYRKLHESGIQNREYRRLYAKKPICQSRGSNFISVGFIDCYFPFLIFGVGNLITIAVLFIEILYKSRKRFQQKIYI</sequence>
<dbReference type="GO" id="GO:0015276">
    <property type="term" value="F:ligand-gated monoatomic ion channel activity"/>
    <property type="evidence" value="ECO:0007669"/>
    <property type="project" value="InterPro"/>
</dbReference>
<comment type="similarity">
    <text evidence="2">Belongs to the glutamate-gated ion channel (TC 1.A.10.1) family.</text>
</comment>
<dbReference type="EMBL" id="KM251708">
    <property type="protein sequence ID" value="AKC58589.1"/>
    <property type="molecule type" value="mRNA"/>
</dbReference>
<evidence type="ECO:0000256" key="7">
    <source>
        <dbReference type="ARBA" id="ARBA00023170"/>
    </source>
</evidence>
<comment type="subcellular location">
    <subcellularLocation>
        <location evidence="1">Cell membrane</location>
        <topology evidence="1">Multi-pass membrane protein</topology>
    </subcellularLocation>
</comment>
<dbReference type="InterPro" id="IPR052192">
    <property type="entry name" value="Insect_Ionotropic_Sensory_Rcpt"/>
</dbReference>
<dbReference type="PANTHER" id="PTHR42643:SF33">
    <property type="entry name" value="GLUTAMATE RECEPTOR 2-LIKE PROTEIN"/>
    <property type="match status" value="1"/>
</dbReference>
<accession>A0A0E3Y709</accession>
<dbReference type="PANTHER" id="PTHR42643">
    <property type="entry name" value="IONOTROPIC RECEPTOR 20A-RELATED"/>
    <property type="match status" value="1"/>
</dbReference>
<keyword evidence="5 9" id="KW-1133">Transmembrane helix</keyword>
<dbReference type="GO" id="GO:0050906">
    <property type="term" value="P:detection of stimulus involved in sensory perception"/>
    <property type="evidence" value="ECO:0007669"/>
    <property type="project" value="UniProtKB-ARBA"/>
</dbReference>
<keyword evidence="3" id="KW-1003">Cell membrane</keyword>
<feature type="domain" description="Ionotropic glutamate receptor C-terminal" evidence="10">
    <location>
        <begin position="326"/>
        <end position="530"/>
    </location>
</feature>
<evidence type="ECO:0000256" key="6">
    <source>
        <dbReference type="ARBA" id="ARBA00023136"/>
    </source>
</evidence>
<evidence type="ECO:0000256" key="8">
    <source>
        <dbReference type="ARBA" id="ARBA00023180"/>
    </source>
</evidence>
<evidence type="ECO:0000313" key="11">
    <source>
        <dbReference type="EMBL" id="AKC58589.1"/>
    </source>
</evidence>
<feature type="non-terminal residue" evidence="11">
    <location>
        <position position="1"/>
    </location>
</feature>
<feature type="transmembrane region" description="Helical" evidence="9">
    <location>
        <begin position="326"/>
        <end position="346"/>
    </location>
</feature>
<evidence type="ECO:0000256" key="9">
    <source>
        <dbReference type="SAM" id="Phobius"/>
    </source>
</evidence>
<proteinExistence type="evidence at transcript level"/>